<dbReference type="InterPro" id="IPR050204">
    <property type="entry name" value="AraC_XylS_family_regulators"/>
</dbReference>
<dbReference type="InterPro" id="IPR018060">
    <property type="entry name" value="HTH_AraC"/>
</dbReference>
<dbReference type="InterPro" id="IPR020449">
    <property type="entry name" value="Tscrpt_reg_AraC-type_HTH"/>
</dbReference>
<evidence type="ECO:0000313" key="5">
    <source>
        <dbReference type="EMBL" id="PWW07553.1"/>
    </source>
</evidence>
<dbReference type="Pfam" id="PF12833">
    <property type="entry name" value="HTH_18"/>
    <property type="match status" value="1"/>
</dbReference>
<gene>
    <name evidence="5" type="ORF">DFQ01_102452</name>
</gene>
<dbReference type="Pfam" id="PF02311">
    <property type="entry name" value="AraC_binding"/>
    <property type="match status" value="1"/>
</dbReference>
<proteinExistence type="predicted"/>
<keyword evidence="2 5" id="KW-0238">DNA-binding</keyword>
<protein>
    <submittedName>
        <fullName evidence="5">AraC-like DNA-binding protein</fullName>
    </submittedName>
</protein>
<dbReference type="RefSeq" id="WP_174812545.1">
    <property type="nucleotide sequence ID" value="NZ_CP054612.1"/>
</dbReference>
<keyword evidence="1" id="KW-0805">Transcription regulation</keyword>
<name>A0A2V2YZ66_9BACL</name>
<evidence type="ECO:0000256" key="3">
    <source>
        <dbReference type="ARBA" id="ARBA00023163"/>
    </source>
</evidence>
<dbReference type="GO" id="GO:0003700">
    <property type="term" value="F:DNA-binding transcription factor activity"/>
    <property type="evidence" value="ECO:0007669"/>
    <property type="project" value="InterPro"/>
</dbReference>
<dbReference type="PROSITE" id="PS01124">
    <property type="entry name" value="HTH_ARAC_FAMILY_2"/>
    <property type="match status" value="1"/>
</dbReference>
<reference evidence="5 6" key="1">
    <citation type="submission" date="2018-05" db="EMBL/GenBank/DDBJ databases">
        <title>Genomic Encyclopedia of Type Strains, Phase III (KMG-III): the genomes of soil and plant-associated and newly described type strains.</title>
        <authorList>
            <person name="Whitman W."/>
        </authorList>
    </citation>
    <scope>NUCLEOTIDE SEQUENCE [LARGE SCALE GENOMIC DNA]</scope>
    <source>
        <strain evidence="5 6">CECT 5696</strain>
    </source>
</reference>
<dbReference type="InterPro" id="IPR037923">
    <property type="entry name" value="HTH-like"/>
</dbReference>
<evidence type="ECO:0000256" key="2">
    <source>
        <dbReference type="ARBA" id="ARBA00023125"/>
    </source>
</evidence>
<dbReference type="Proteomes" id="UP000246635">
    <property type="component" value="Unassembled WGS sequence"/>
</dbReference>
<dbReference type="Gene3D" id="1.10.10.60">
    <property type="entry name" value="Homeodomain-like"/>
    <property type="match status" value="2"/>
</dbReference>
<dbReference type="Gene3D" id="2.60.120.280">
    <property type="entry name" value="Regulatory protein AraC"/>
    <property type="match status" value="1"/>
</dbReference>
<comment type="caution">
    <text evidence="5">The sequence shown here is derived from an EMBL/GenBank/DDBJ whole genome shotgun (WGS) entry which is preliminary data.</text>
</comment>
<dbReference type="PANTHER" id="PTHR46796:SF2">
    <property type="entry name" value="TRANSCRIPTIONAL REGULATORY PROTEIN"/>
    <property type="match status" value="1"/>
</dbReference>
<evidence type="ECO:0000256" key="1">
    <source>
        <dbReference type="ARBA" id="ARBA00023015"/>
    </source>
</evidence>
<keyword evidence="6" id="KW-1185">Reference proteome</keyword>
<dbReference type="InterPro" id="IPR009057">
    <property type="entry name" value="Homeodomain-like_sf"/>
</dbReference>
<dbReference type="SUPFAM" id="SSF46689">
    <property type="entry name" value="Homeodomain-like"/>
    <property type="match status" value="2"/>
</dbReference>
<dbReference type="EMBL" id="QGTQ01000002">
    <property type="protein sequence ID" value="PWW07553.1"/>
    <property type="molecule type" value="Genomic_DNA"/>
</dbReference>
<evidence type="ECO:0000259" key="4">
    <source>
        <dbReference type="PROSITE" id="PS01124"/>
    </source>
</evidence>
<dbReference type="GO" id="GO:0043565">
    <property type="term" value="F:sequence-specific DNA binding"/>
    <property type="evidence" value="ECO:0007669"/>
    <property type="project" value="InterPro"/>
</dbReference>
<sequence>MTTAAIRYGTYGYRFAEQQVGPLFRPFAVGFDRVSDMNYDWDGLKRVDGPLYLLQYTVSGRGAIRIGDTTHILEAGQAFLVDIPGDHRYYLPEGSEYWEFYFALFRQQHAEGLWADIIRKLGSVPSLPVDSPTVRTLRSLYTDAQQNRLQDAYQASAAVYQLLMDLLRSASADHQARDNWPDAVRRAAELIEQDCVAFSNLDEIAAATGASKFHLSRAFTRYVGMPPMTYVTKLRMERAAELLRGSTYHSSTIAEQLGYSSASYFTKVFHQWVGCTPGEFREGRATASIDRLNIYT</sequence>
<dbReference type="AlphaFoldDB" id="A0A2V2YZ66"/>
<evidence type="ECO:0000313" key="6">
    <source>
        <dbReference type="Proteomes" id="UP000246635"/>
    </source>
</evidence>
<feature type="domain" description="HTH araC/xylS-type" evidence="4">
    <location>
        <begin position="185"/>
        <end position="283"/>
    </location>
</feature>
<keyword evidence="3" id="KW-0804">Transcription</keyword>
<dbReference type="PANTHER" id="PTHR46796">
    <property type="entry name" value="HTH-TYPE TRANSCRIPTIONAL ACTIVATOR RHAS-RELATED"/>
    <property type="match status" value="1"/>
</dbReference>
<accession>A0A2V2YZ66</accession>
<dbReference type="PRINTS" id="PR00032">
    <property type="entry name" value="HTHARAC"/>
</dbReference>
<dbReference type="InterPro" id="IPR003313">
    <property type="entry name" value="AraC-bd"/>
</dbReference>
<organism evidence="5 6">
    <name type="scientific">Paenibacillus cellulosilyticus</name>
    <dbReference type="NCBI Taxonomy" id="375489"/>
    <lineage>
        <taxon>Bacteria</taxon>
        <taxon>Bacillati</taxon>
        <taxon>Bacillota</taxon>
        <taxon>Bacilli</taxon>
        <taxon>Bacillales</taxon>
        <taxon>Paenibacillaceae</taxon>
        <taxon>Paenibacillus</taxon>
    </lineage>
</organism>
<dbReference type="SMART" id="SM00342">
    <property type="entry name" value="HTH_ARAC"/>
    <property type="match status" value="1"/>
</dbReference>
<dbReference type="SUPFAM" id="SSF51215">
    <property type="entry name" value="Regulatory protein AraC"/>
    <property type="match status" value="1"/>
</dbReference>